<organism evidence="3 4">
    <name type="scientific">Rhodanobacter aciditrophus</name>
    <dbReference type="NCBI Taxonomy" id="1623218"/>
    <lineage>
        <taxon>Bacteria</taxon>
        <taxon>Pseudomonadati</taxon>
        <taxon>Pseudomonadota</taxon>
        <taxon>Gammaproteobacteria</taxon>
        <taxon>Lysobacterales</taxon>
        <taxon>Rhodanobacteraceae</taxon>
        <taxon>Rhodanobacter</taxon>
    </lineage>
</organism>
<comment type="caution">
    <text evidence="3">The sequence shown here is derived from an EMBL/GenBank/DDBJ whole genome shotgun (WGS) entry which is preliminary data.</text>
</comment>
<sequence length="392" mass="43979">MLESVKRNKDVLIVLALVVFAWVGVVDQYAEQYINGSLVSAGASFGIARLFNATVSVLSTITLNVPIVGSVQIGQLLDPLNDLVEDFSSVMKYAISSLLIQKFLVEILQTLHFKVFLSLSGVMYLATKFVWTSHRVLAYKVFLFAVICKFSIAMVAVASSWVDEAFLDEAVQKEYATLEAFPASPDKLDQALDLSQEIKAQVATELEAEQAKQQLLVQQRQRLTLEESDQLAQIDRVEEALVTAAEGRSGFSGLFEKTTQERALERQRNRLLAQLRRIQGDLDRVERDLDDVEDDMSDLQDRLEGKVSTFASIRDGFSRMTMAAKDKVTGYVDTLNQSIDHFLNLIALFVLKTIIIPLLFLVIMYKVFVRLWGMTPRSAVAKAHQAVKETRE</sequence>
<evidence type="ECO:0000313" key="3">
    <source>
        <dbReference type="EMBL" id="MFD1384359.1"/>
    </source>
</evidence>
<dbReference type="EMBL" id="JBHTMN010000014">
    <property type="protein sequence ID" value="MFD1384359.1"/>
    <property type="molecule type" value="Genomic_DNA"/>
</dbReference>
<evidence type="ECO:0008006" key="5">
    <source>
        <dbReference type="Google" id="ProtNLM"/>
    </source>
</evidence>
<feature type="transmembrane region" description="Helical" evidence="2">
    <location>
        <begin position="342"/>
        <end position="368"/>
    </location>
</feature>
<protein>
    <recommendedName>
        <fullName evidence="5">DUF4349 domain-containing protein</fullName>
    </recommendedName>
</protein>
<keyword evidence="2" id="KW-1133">Transmembrane helix</keyword>
<feature type="transmembrane region" description="Helical" evidence="2">
    <location>
        <begin position="12"/>
        <end position="30"/>
    </location>
</feature>
<keyword evidence="1" id="KW-0175">Coiled coil</keyword>
<proteinExistence type="predicted"/>
<name>A0ABW4B3I1_9GAMM</name>
<dbReference type="RefSeq" id="WP_377368500.1">
    <property type="nucleotide sequence ID" value="NZ_JBHTMN010000014.1"/>
</dbReference>
<evidence type="ECO:0000313" key="4">
    <source>
        <dbReference type="Proteomes" id="UP001597059"/>
    </source>
</evidence>
<evidence type="ECO:0000256" key="1">
    <source>
        <dbReference type="SAM" id="Coils"/>
    </source>
</evidence>
<gene>
    <name evidence="3" type="ORF">ACFQ45_13350</name>
</gene>
<keyword evidence="4" id="KW-1185">Reference proteome</keyword>
<keyword evidence="2" id="KW-0812">Transmembrane</keyword>
<keyword evidence="2" id="KW-0472">Membrane</keyword>
<feature type="transmembrane region" description="Helical" evidence="2">
    <location>
        <begin position="137"/>
        <end position="162"/>
    </location>
</feature>
<dbReference type="Proteomes" id="UP001597059">
    <property type="component" value="Unassembled WGS sequence"/>
</dbReference>
<accession>A0ABW4B3I1</accession>
<feature type="coiled-coil region" evidence="1">
    <location>
        <begin position="261"/>
        <end position="309"/>
    </location>
</feature>
<reference evidence="4" key="1">
    <citation type="journal article" date="2019" name="Int. J. Syst. Evol. Microbiol.">
        <title>The Global Catalogue of Microorganisms (GCM) 10K type strain sequencing project: providing services to taxonomists for standard genome sequencing and annotation.</title>
        <authorList>
            <consortium name="The Broad Institute Genomics Platform"/>
            <consortium name="The Broad Institute Genome Sequencing Center for Infectious Disease"/>
            <person name="Wu L."/>
            <person name="Ma J."/>
        </authorList>
    </citation>
    <scope>NUCLEOTIDE SEQUENCE [LARGE SCALE GENOMIC DNA]</scope>
    <source>
        <strain evidence="4">JCM 30774</strain>
    </source>
</reference>
<evidence type="ECO:0000256" key="2">
    <source>
        <dbReference type="SAM" id="Phobius"/>
    </source>
</evidence>